<dbReference type="SUPFAM" id="SSF52087">
    <property type="entry name" value="CRAL/TRIO domain"/>
    <property type="match status" value="1"/>
</dbReference>
<sequence>EPDLKCPTDERFLVKFLRSRKFRVQDTFQAIRNYFRVRTEHKDMFEDLLPSHMLFDEVIRKNKLIIIPSECDALGRRIGILKVGAWNPGICTLQDFFRTAIVIVEHYLLEERLQIAGLVAVVDAGGLSLAHARHYTPFEIRKLIKLAQDCYPLRIRGIYITNHPPIFELFYNVAKLFLSSKLVKR</sequence>
<dbReference type="PaxDb" id="6945-B7PJC4"/>
<name>B7PJC4_IXOSC</name>
<reference evidence="2 4" key="1">
    <citation type="submission" date="2008-03" db="EMBL/GenBank/DDBJ databases">
        <title>Annotation of Ixodes scapularis.</title>
        <authorList>
            <consortium name="Ixodes scapularis Genome Project Consortium"/>
            <person name="Caler E."/>
            <person name="Hannick L.I."/>
            <person name="Bidwell S."/>
            <person name="Joardar V."/>
            <person name="Thiagarajan M."/>
            <person name="Amedeo P."/>
            <person name="Galinsky K.J."/>
            <person name="Schobel S."/>
            <person name="Inman J."/>
            <person name="Hostetler J."/>
            <person name="Miller J."/>
            <person name="Hammond M."/>
            <person name="Megy K."/>
            <person name="Lawson D."/>
            <person name="Kodira C."/>
            <person name="Sutton G."/>
            <person name="Meyer J."/>
            <person name="Hill C.A."/>
            <person name="Birren B."/>
            <person name="Nene V."/>
            <person name="Collins F."/>
            <person name="Alarcon-Chaidez F."/>
            <person name="Wikel S."/>
            <person name="Strausberg R."/>
        </authorList>
    </citation>
    <scope>NUCLEOTIDE SEQUENCE [LARGE SCALE GENOMIC DNA]</scope>
    <source>
        <strain evidence="4">Wikel</strain>
        <strain evidence="2">Wikel colony</strain>
    </source>
</reference>
<feature type="domain" description="CRAL-TRIO" evidence="1">
    <location>
        <begin position="55"/>
        <end position="185"/>
    </location>
</feature>
<dbReference type="HOGENOM" id="CLU_046597_4_1_1"/>
<dbReference type="VEuPathDB" id="VectorBase:ISCW018215"/>
<proteinExistence type="predicted"/>
<dbReference type="Gene3D" id="1.20.5.1200">
    <property type="entry name" value="Alpha-tocopherol transfer"/>
    <property type="match status" value="1"/>
</dbReference>
<dbReference type="GO" id="GO:0004252">
    <property type="term" value="F:serine-type endopeptidase activity"/>
    <property type="evidence" value="ECO:0007669"/>
    <property type="project" value="UniProtKB-EC"/>
</dbReference>
<dbReference type="InterPro" id="IPR036865">
    <property type="entry name" value="CRAL-TRIO_dom_sf"/>
</dbReference>
<dbReference type="PRINTS" id="PR00180">
    <property type="entry name" value="CRETINALDHBP"/>
</dbReference>
<reference evidence="3" key="2">
    <citation type="submission" date="2020-05" db="UniProtKB">
        <authorList>
            <consortium name="EnsemblMetazoa"/>
        </authorList>
    </citation>
    <scope>IDENTIFICATION</scope>
    <source>
        <strain evidence="3">wikel</strain>
    </source>
</reference>
<evidence type="ECO:0000313" key="4">
    <source>
        <dbReference type="Proteomes" id="UP000001555"/>
    </source>
</evidence>
<evidence type="ECO:0000313" key="3">
    <source>
        <dbReference type="EnsemblMetazoa" id="ISCW018215-PA"/>
    </source>
</evidence>
<dbReference type="EnsemblMetazoa" id="ISCW018215-RA">
    <property type="protein sequence ID" value="ISCW018215-PA"/>
    <property type="gene ID" value="ISCW018215"/>
</dbReference>
<dbReference type="EMBL" id="DS725566">
    <property type="protein sequence ID" value="EEC06696.1"/>
    <property type="molecule type" value="Genomic_DNA"/>
</dbReference>
<dbReference type="AlphaFoldDB" id="B7PJC4"/>
<dbReference type="Pfam" id="PF00650">
    <property type="entry name" value="CRAL_TRIO"/>
    <property type="match status" value="1"/>
</dbReference>
<dbReference type="EC" id="3.4.21.68" evidence="2"/>
<organism>
    <name type="scientific">Ixodes scapularis</name>
    <name type="common">Black-legged tick</name>
    <name type="synonym">Deer tick</name>
    <dbReference type="NCBI Taxonomy" id="6945"/>
    <lineage>
        <taxon>Eukaryota</taxon>
        <taxon>Metazoa</taxon>
        <taxon>Ecdysozoa</taxon>
        <taxon>Arthropoda</taxon>
        <taxon>Chelicerata</taxon>
        <taxon>Arachnida</taxon>
        <taxon>Acari</taxon>
        <taxon>Parasitiformes</taxon>
        <taxon>Ixodida</taxon>
        <taxon>Ixodoidea</taxon>
        <taxon>Ixodidae</taxon>
        <taxon>Ixodinae</taxon>
        <taxon>Ixodes</taxon>
    </lineage>
</organism>
<dbReference type="VEuPathDB" id="VectorBase:ISCI018215"/>
<dbReference type="Gene3D" id="3.40.525.10">
    <property type="entry name" value="CRAL-TRIO lipid binding domain"/>
    <property type="match status" value="1"/>
</dbReference>
<dbReference type="InterPro" id="IPR001251">
    <property type="entry name" value="CRAL-TRIO_dom"/>
</dbReference>
<keyword evidence="4" id="KW-1185">Reference proteome</keyword>
<dbReference type="SMART" id="SM01100">
    <property type="entry name" value="CRAL_TRIO_N"/>
    <property type="match status" value="1"/>
</dbReference>
<evidence type="ECO:0000313" key="2">
    <source>
        <dbReference type="EMBL" id="EEC06696.1"/>
    </source>
</evidence>
<dbReference type="InterPro" id="IPR036273">
    <property type="entry name" value="CRAL/TRIO_N_dom_sf"/>
</dbReference>
<protein>
    <submittedName>
        <fullName evidence="2 3">Phosphatidylinositol transfer protein SEC14, putative</fullName>
        <ecNumber evidence="2">3.4.21.68</ecNumber>
    </submittedName>
</protein>
<dbReference type="OrthoDB" id="75724at2759"/>
<dbReference type="VEuPathDB" id="VectorBase:ISCP_021106"/>
<dbReference type="GO" id="GO:1902936">
    <property type="term" value="F:phosphatidylinositol bisphosphate binding"/>
    <property type="evidence" value="ECO:0000318"/>
    <property type="project" value="GO_Central"/>
</dbReference>
<dbReference type="SUPFAM" id="SSF46938">
    <property type="entry name" value="CRAL/TRIO N-terminal domain"/>
    <property type="match status" value="1"/>
</dbReference>
<dbReference type="InterPro" id="IPR011074">
    <property type="entry name" value="CRAL/TRIO_N_dom"/>
</dbReference>
<dbReference type="PROSITE" id="PS50191">
    <property type="entry name" value="CRAL_TRIO"/>
    <property type="match status" value="1"/>
</dbReference>
<dbReference type="PANTHER" id="PTHR10174:SF130">
    <property type="entry name" value="ALPHA-TOCOPHEROL TRANSFER PROTEIN-LIKE"/>
    <property type="match status" value="1"/>
</dbReference>
<dbReference type="CDD" id="cd00170">
    <property type="entry name" value="SEC14"/>
    <property type="match status" value="1"/>
</dbReference>
<dbReference type="Proteomes" id="UP000001555">
    <property type="component" value="Unassembled WGS sequence"/>
</dbReference>
<dbReference type="Gene3D" id="1.10.8.20">
    <property type="entry name" value="N-terminal domain of phosphatidylinositol transfer protein sec14p"/>
    <property type="match status" value="1"/>
</dbReference>
<gene>
    <name evidence="2" type="ORF">IscW_ISCW018215</name>
</gene>
<dbReference type="FunCoup" id="B7PJC4">
    <property type="interactions" value="310"/>
</dbReference>
<dbReference type="PANTHER" id="PTHR10174">
    <property type="entry name" value="ALPHA-TOCOPHEROL TRANSFER PROTEIN-RELATED"/>
    <property type="match status" value="1"/>
</dbReference>
<feature type="non-terminal residue" evidence="2">
    <location>
        <position position="1"/>
    </location>
</feature>
<feature type="non-terminal residue" evidence="2">
    <location>
        <position position="185"/>
    </location>
</feature>
<keyword evidence="2" id="KW-0378">Hydrolase</keyword>
<dbReference type="EMBL" id="ABJB010578960">
    <property type="status" value="NOT_ANNOTATED_CDS"/>
    <property type="molecule type" value="Genomic_DNA"/>
</dbReference>
<accession>B7PJC4</accession>
<evidence type="ECO:0000259" key="1">
    <source>
        <dbReference type="PROSITE" id="PS50191"/>
    </source>
</evidence>